<dbReference type="OrthoDB" id="6445609at2"/>
<evidence type="ECO:0000313" key="1">
    <source>
        <dbReference type="EMBL" id="PHM37095.1"/>
    </source>
</evidence>
<name>A0A1I3TLI7_9GAMM</name>
<dbReference type="Proteomes" id="UP000198919">
    <property type="component" value="Unassembled WGS sequence"/>
</dbReference>
<sequence length="111" mass="12522">MNIKDKSDLVDASKLDDKNEVEAIYNSVKIDRLQIYQIQDQAKNDQIRVTVYDSRYGYIFFDFMHPSEQMRGLATYAGLLDALATGKPVSLIADGYHGDPHVGFISGVDIY</sequence>
<keyword evidence="4" id="KW-1185">Reference proteome</keyword>
<dbReference type="EMBL" id="NITY01000023">
    <property type="protein sequence ID" value="PHM37095.1"/>
    <property type="molecule type" value="Genomic_DNA"/>
</dbReference>
<accession>A0A1I3TLI7</accession>
<organism evidence="2 3">
    <name type="scientific">Xenorhabdus mauleonii</name>
    <dbReference type="NCBI Taxonomy" id="351675"/>
    <lineage>
        <taxon>Bacteria</taxon>
        <taxon>Pseudomonadati</taxon>
        <taxon>Pseudomonadota</taxon>
        <taxon>Gammaproteobacteria</taxon>
        <taxon>Enterobacterales</taxon>
        <taxon>Morganellaceae</taxon>
        <taxon>Xenorhabdus</taxon>
    </lineage>
</organism>
<reference evidence="2" key="2">
    <citation type="submission" date="2016-10" db="EMBL/GenBank/DDBJ databases">
        <authorList>
            <person name="de Groot N.N."/>
        </authorList>
    </citation>
    <scope>NUCLEOTIDE SEQUENCE [LARGE SCALE GENOMIC DNA]</scope>
    <source>
        <strain evidence="2">DSM 17908</strain>
    </source>
</reference>
<dbReference type="RefSeq" id="WP_092511963.1">
    <property type="nucleotide sequence ID" value="NZ_CAWNQB010000016.1"/>
</dbReference>
<reference evidence="3" key="1">
    <citation type="submission" date="2016-10" db="EMBL/GenBank/DDBJ databases">
        <authorList>
            <person name="Varghese N."/>
            <person name="Submissions S."/>
        </authorList>
    </citation>
    <scope>NUCLEOTIDE SEQUENCE [LARGE SCALE GENOMIC DNA]</scope>
    <source>
        <strain evidence="3">DSM 17908</strain>
    </source>
</reference>
<reference evidence="1 4" key="3">
    <citation type="journal article" date="2017" name="Nat. Microbiol.">
        <title>Natural product diversity associated with the nematode symbionts Photorhabdus and Xenorhabdus.</title>
        <authorList>
            <person name="Tobias N.J."/>
            <person name="Wolff H."/>
            <person name="Djahanschiri B."/>
            <person name="Grundmann F."/>
            <person name="Kronenwerth M."/>
            <person name="Shi Y.M."/>
            <person name="Simonyi S."/>
            <person name="Grun P."/>
            <person name="Shapiro-Ilan D."/>
            <person name="Pidot S.J."/>
            <person name="Stinear T.P."/>
            <person name="Ebersberger I."/>
            <person name="Bode H.B."/>
        </authorList>
    </citation>
    <scope>NUCLEOTIDE SEQUENCE [LARGE SCALE GENOMIC DNA]</scope>
    <source>
        <strain evidence="1 4">DSM 17908</strain>
    </source>
</reference>
<evidence type="ECO:0000313" key="4">
    <source>
        <dbReference type="Proteomes" id="UP000224607"/>
    </source>
</evidence>
<dbReference type="AlphaFoldDB" id="A0A1I3TLI7"/>
<protein>
    <submittedName>
        <fullName evidence="2">Uncharacterized protein</fullName>
    </submittedName>
</protein>
<proteinExistence type="predicted"/>
<gene>
    <name evidence="2" type="ORF">SAMN05421680_114103</name>
    <name evidence="1" type="ORF">Xmau_04019</name>
</gene>
<evidence type="ECO:0000313" key="3">
    <source>
        <dbReference type="Proteomes" id="UP000198919"/>
    </source>
</evidence>
<dbReference type="EMBL" id="FORG01000014">
    <property type="protein sequence ID" value="SFJ72058.1"/>
    <property type="molecule type" value="Genomic_DNA"/>
</dbReference>
<evidence type="ECO:0000313" key="2">
    <source>
        <dbReference type="EMBL" id="SFJ72058.1"/>
    </source>
</evidence>
<dbReference type="Proteomes" id="UP000224607">
    <property type="component" value="Unassembled WGS sequence"/>
</dbReference>